<dbReference type="EMBL" id="DF967972">
    <property type="protein sequence ID" value="GAP15083.1"/>
    <property type="molecule type" value="Genomic_DNA"/>
</dbReference>
<keyword evidence="5 13" id="KW-0378">Hydrolase</keyword>
<dbReference type="InterPro" id="IPR005118">
    <property type="entry name" value="TRCF_C"/>
</dbReference>
<keyword evidence="2 13" id="KW-0963">Cytoplasm</keyword>
<evidence type="ECO:0000256" key="9">
    <source>
        <dbReference type="ARBA" id="ARBA00023204"/>
    </source>
</evidence>
<name>A0A0S7BM66_9CHLR</name>
<dbReference type="SUPFAM" id="SSF52540">
    <property type="entry name" value="P-loop containing nucleoside triphosphate hydrolases"/>
    <property type="match status" value="3"/>
</dbReference>
<dbReference type="CDD" id="cd17991">
    <property type="entry name" value="DEXHc_TRCF"/>
    <property type="match status" value="1"/>
</dbReference>
<evidence type="ECO:0000256" key="8">
    <source>
        <dbReference type="ARBA" id="ARBA00023125"/>
    </source>
</evidence>
<evidence type="ECO:0000313" key="16">
    <source>
        <dbReference type="EMBL" id="GAP15083.1"/>
    </source>
</evidence>
<keyword evidence="6" id="KW-0347">Helicase</keyword>
<dbReference type="InterPro" id="IPR011545">
    <property type="entry name" value="DEAD/DEAH_box_helicase_dom"/>
</dbReference>
<dbReference type="PROSITE" id="PS51194">
    <property type="entry name" value="HELICASE_CTER"/>
    <property type="match status" value="1"/>
</dbReference>
<dbReference type="GO" id="GO:0003684">
    <property type="term" value="F:damaged DNA binding"/>
    <property type="evidence" value="ECO:0007669"/>
    <property type="project" value="InterPro"/>
</dbReference>
<dbReference type="SUPFAM" id="SSF141259">
    <property type="entry name" value="CarD-like"/>
    <property type="match status" value="1"/>
</dbReference>
<comment type="subcellular location">
    <subcellularLocation>
        <location evidence="1 13">Cytoplasm</location>
    </subcellularLocation>
</comment>
<organism evidence="16">
    <name type="scientific">Longilinea arvoryzae</name>
    <dbReference type="NCBI Taxonomy" id="360412"/>
    <lineage>
        <taxon>Bacteria</taxon>
        <taxon>Bacillati</taxon>
        <taxon>Chloroflexota</taxon>
        <taxon>Anaerolineae</taxon>
        <taxon>Anaerolineales</taxon>
        <taxon>Anaerolineaceae</taxon>
        <taxon>Longilinea</taxon>
    </lineage>
</organism>
<dbReference type="Pfam" id="PF17757">
    <property type="entry name" value="UvrB_inter"/>
    <property type="match status" value="1"/>
</dbReference>
<dbReference type="EC" id="3.6.4.-" evidence="13"/>
<dbReference type="NCBIfam" id="TIGR00580">
    <property type="entry name" value="mfd"/>
    <property type="match status" value="1"/>
</dbReference>
<dbReference type="InterPro" id="IPR047112">
    <property type="entry name" value="RecG/Mfd"/>
</dbReference>
<keyword evidence="3 13" id="KW-0547">Nucleotide-binding</keyword>
<comment type="similarity">
    <text evidence="10 13">In the N-terminal section; belongs to the UvrB family.</text>
</comment>
<comment type="similarity">
    <text evidence="11 13">In the C-terminal section; belongs to the helicase family. RecG subfamily.</text>
</comment>
<dbReference type="InterPro" id="IPR041471">
    <property type="entry name" value="UvrB_inter"/>
</dbReference>
<keyword evidence="7 13" id="KW-0067">ATP-binding</keyword>
<evidence type="ECO:0000256" key="12">
    <source>
        <dbReference type="ARBA" id="ARBA00070128"/>
    </source>
</evidence>
<dbReference type="SMART" id="SM01058">
    <property type="entry name" value="CarD_TRCF"/>
    <property type="match status" value="1"/>
</dbReference>
<comment type="function">
    <text evidence="13">Couples transcription and DNA repair by recognizing RNA polymerase (RNAP) stalled at DNA lesions. Mediates ATP-dependent release of RNAP and its truncated transcript from the DNA, and recruitment of nucleotide excision repair machinery to the damaged site.</text>
</comment>
<dbReference type="STRING" id="360412.LARV_02863"/>
<dbReference type="SMART" id="SM00982">
    <property type="entry name" value="TRCF"/>
    <property type="match status" value="1"/>
</dbReference>
<evidence type="ECO:0000256" key="6">
    <source>
        <dbReference type="ARBA" id="ARBA00022806"/>
    </source>
</evidence>
<dbReference type="InterPro" id="IPR027417">
    <property type="entry name" value="P-loop_NTPase"/>
</dbReference>
<reference evidence="16" key="1">
    <citation type="submission" date="2015-07" db="EMBL/GenBank/DDBJ databases">
        <title>Draft Genome Sequences of Anaerolinea thermolimosa IMO-1, Bellilinea caldifistulae GOMI-1, Leptolinea tardivitalis YMTK-2, Levilinea saccharolytica KIBI-1,Longilinea arvoryzae KOME-1, Previously Described as Members of the Anaerolineaceae (Chloroflexi).</title>
        <authorList>
            <person name="Sekiguchi Y."/>
            <person name="Ohashi A."/>
            <person name="Matsuura N."/>
            <person name="Tourlousse M.D."/>
        </authorList>
    </citation>
    <scope>NUCLEOTIDE SEQUENCE [LARGE SCALE GENOMIC DNA]</scope>
    <source>
        <strain evidence="16">KOME-1</strain>
    </source>
</reference>
<evidence type="ECO:0000256" key="4">
    <source>
        <dbReference type="ARBA" id="ARBA00022763"/>
    </source>
</evidence>
<dbReference type="HAMAP" id="MF_00969">
    <property type="entry name" value="TRCF"/>
    <property type="match status" value="1"/>
</dbReference>
<keyword evidence="4 13" id="KW-0227">DNA damage</keyword>
<dbReference type="InterPro" id="IPR014001">
    <property type="entry name" value="Helicase_ATP-bd"/>
</dbReference>
<evidence type="ECO:0000256" key="2">
    <source>
        <dbReference type="ARBA" id="ARBA00022490"/>
    </source>
</evidence>
<dbReference type="OrthoDB" id="9804325at2"/>
<evidence type="ECO:0000259" key="15">
    <source>
        <dbReference type="PROSITE" id="PS51194"/>
    </source>
</evidence>
<dbReference type="Gene3D" id="3.90.1150.50">
    <property type="entry name" value="Transcription-repair-coupling factor, D7 domain"/>
    <property type="match status" value="1"/>
</dbReference>
<dbReference type="AlphaFoldDB" id="A0A0S7BM66"/>
<keyword evidence="8 13" id="KW-0238">DNA-binding</keyword>
<dbReference type="GO" id="GO:0003678">
    <property type="term" value="F:DNA helicase activity"/>
    <property type="evidence" value="ECO:0007669"/>
    <property type="project" value="TreeGrafter"/>
</dbReference>
<dbReference type="PROSITE" id="PS51192">
    <property type="entry name" value="HELICASE_ATP_BIND_1"/>
    <property type="match status" value="1"/>
</dbReference>
<dbReference type="InterPro" id="IPR036101">
    <property type="entry name" value="CarD-like/TRCF_RID_sf"/>
</dbReference>
<dbReference type="GO" id="GO:0006355">
    <property type="term" value="P:regulation of DNA-templated transcription"/>
    <property type="evidence" value="ECO:0007669"/>
    <property type="project" value="UniProtKB-UniRule"/>
</dbReference>
<dbReference type="Proteomes" id="UP000055060">
    <property type="component" value="Unassembled WGS sequence"/>
</dbReference>
<dbReference type="Pfam" id="PF00270">
    <property type="entry name" value="DEAD"/>
    <property type="match status" value="1"/>
</dbReference>
<dbReference type="GO" id="GO:0000716">
    <property type="term" value="P:transcription-coupled nucleotide-excision repair, DNA damage recognition"/>
    <property type="evidence" value="ECO:0007669"/>
    <property type="project" value="UniProtKB-UniRule"/>
</dbReference>
<dbReference type="SUPFAM" id="SSF143517">
    <property type="entry name" value="TRCF domain-like"/>
    <property type="match status" value="1"/>
</dbReference>
<dbReference type="GO" id="GO:0005737">
    <property type="term" value="C:cytoplasm"/>
    <property type="evidence" value="ECO:0007669"/>
    <property type="project" value="UniProtKB-SubCell"/>
</dbReference>
<proteinExistence type="inferred from homology"/>
<evidence type="ECO:0000256" key="7">
    <source>
        <dbReference type="ARBA" id="ARBA00022840"/>
    </source>
</evidence>
<dbReference type="PANTHER" id="PTHR47964">
    <property type="entry name" value="ATP-DEPENDENT DNA HELICASE HOMOLOG RECG, CHLOROPLASTIC"/>
    <property type="match status" value="1"/>
</dbReference>
<evidence type="ECO:0000256" key="11">
    <source>
        <dbReference type="ARBA" id="ARBA00061399"/>
    </source>
</evidence>
<dbReference type="Pfam" id="PF03461">
    <property type="entry name" value="TRCF"/>
    <property type="match status" value="1"/>
</dbReference>
<gene>
    <name evidence="13" type="primary">mfd</name>
    <name evidence="16" type="ORF">LARV_02863</name>
</gene>
<evidence type="ECO:0000256" key="3">
    <source>
        <dbReference type="ARBA" id="ARBA00022741"/>
    </source>
</evidence>
<dbReference type="Pfam" id="PF02559">
    <property type="entry name" value="CarD_TRCF_RID"/>
    <property type="match status" value="1"/>
</dbReference>
<dbReference type="GO" id="GO:0016787">
    <property type="term" value="F:hydrolase activity"/>
    <property type="evidence" value="ECO:0007669"/>
    <property type="project" value="UniProtKB-KW"/>
</dbReference>
<evidence type="ECO:0000256" key="1">
    <source>
        <dbReference type="ARBA" id="ARBA00004496"/>
    </source>
</evidence>
<sequence>MLDAIRKLPAYQALVDNLKAGAQLPGLGLMRAARLPLAAALYQDLQQPLVLVTDRPQHALTLLDEVSFWARNAPRFYFSEPTPLFYEQAAWGDNTRRDRLQALTALAVYHLVGSSKPDVPPIVVTTVRALMTRTLPRRDFIKASRTIKINQSLPPDELARSWVAIGYQAADIVLEPGQFSRRGGILDIWPPAEPLPVRIEFFGDEIDLLRRFDPASQRTVAKLDQLLVTPARELLPGRAVGILPAGREVDEFYIPVVHPAVSSLLDYLPKGALTLVDDMDLLQSQAVEIEEQAVRLRAESITEGTLSETYPIPYLSWSEVIDSLTGHIWLQLGHAGEAEPSELSSAFIPGPRFGGRLRQLVEHIEDLCRKGEPSWVISRQVSRLRELWNERPNEAGSDLSPEFIEGTLTEGWSLNLPAGGQLHLLTDAEIFGWERPQPRVRARMQAEAPEAVYTDLKPGDWVVHIDYGIGRFAGLVKRTLEGIEREFLCVEYDGGDQLYVPVHQADRLSRYVGPEAEPPSPTRLGTPEWTNTKQKVREEVLQVARELLDLYASRQVARGFSFSQDTPWQKELEASFPYVETEDQNKAIQAVKKDMETARPMDRLLCGDVGYGKTEVALRAAFKAVMDGKQVAVLVPTTVLAQQHFETFRQRLAAYPVHVEMLSRFRTSREQDEILLKLAAGELDIIIGTHRLIQPDVEFKDLGLVIIDEEQRFGVAHKEHFKKLRTEVDVLTLTATPIPRTLYLALTGARDISQINTPPAERLPIITHIGPYSPRLARQAILREMERGGQVFFVHNRVQTISAMEKHLNKLVPEARIGIAHGQMQEQGLSQVMTQFTKGEIDVLLCTSIIESGLDIPNANTLIVDRGDTFGLAQLYQLRGRVGRGAQRAYAYFFRHRHKAPTPEGQERLEVIAENAQLGAGYSIAMRDLEMRGAGEMLGVRQSGYIASVGFHLYTRLLAQAVRQIRQVEKIPAAADTATLINAAAIRMAVTVDLPISVGIPADYVPDQNLRLSLYRRLADLQNEPEVQFMADEFIDRFGVLPEDVENLLYQMRVKLLAEKAGLASVTLENDQLVLRFPPLPDGFPARNLPNLGPQARAGKNAYWLSLNGDPDGWKELLIDTLRKVAENGDHPDR</sequence>
<dbReference type="Gene3D" id="3.40.50.300">
    <property type="entry name" value="P-loop containing nucleotide triphosphate hydrolases"/>
    <property type="match status" value="2"/>
</dbReference>
<feature type="domain" description="Helicase C-terminal" evidence="15">
    <location>
        <begin position="776"/>
        <end position="930"/>
    </location>
</feature>
<evidence type="ECO:0000256" key="10">
    <source>
        <dbReference type="ARBA" id="ARBA00061104"/>
    </source>
</evidence>
<dbReference type="SMART" id="SM00490">
    <property type="entry name" value="HELICc"/>
    <property type="match status" value="1"/>
</dbReference>
<dbReference type="Gene3D" id="3.30.2060.10">
    <property type="entry name" value="Penicillin-binding protein 1b domain"/>
    <property type="match status" value="1"/>
</dbReference>
<dbReference type="InterPro" id="IPR003711">
    <property type="entry name" value="CarD-like/TRCF_RID"/>
</dbReference>
<evidence type="ECO:0000313" key="17">
    <source>
        <dbReference type="Proteomes" id="UP000055060"/>
    </source>
</evidence>
<dbReference type="PANTHER" id="PTHR47964:SF1">
    <property type="entry name" value="ATP-DEPENDENT DNA HELICASE HOMOLOG RECG, CHLOROPLASTIC"/>
    <property type="match status" value="1"/>
</dbReference>
<accession>A0A0S7BM66</accession>
<evidence type="ECO:0000256" key="13">
    <source>
        <dbReference type="HAMAP-Rule" id="MF_00969"/>
    </source>
</evidence>
<dbReference type="InterPro" id="IPR001650">
    <property type="entry name" value="Helicase_C-like"/>
</dbReference>
<dbReference type="SMART" id="SM00487">
    <property type="entry name" value="DEXDc"/>
    <property type="match status" value="1"/>
</dbReference>
<dbReference type="GO" id="GO:0005524">
    <property type="term" value="F:ATP binding"/>
    <property type="evidence" value="ECO:0007669"/>
    <property type="project" value="UniProtKB-UniRule"/>
</dbReference>
<evidence type="ECO:0000259" key="14">
    <source>
        <dbReference type="PROSITE" id="PS51192"/>
    </source>
</evidence>
<dbReference type="Gene3D" id="2.40.10.170">
    <property type="match status" value="1"/>
</dbReference>
<dbReference type="RefSeq" id="WP_075074285.1">
    <property type="nucleotide sequence ID" value="NZ_DF967972.1"/>
</dbReference>
<keyword evidence="17" id="KW-1185">Reference proteome</keyword>
<dbReference type="Pfam" id="PF00271">
    <property type="entry name" value="Helicase_C"/>
    <property type="match status" value="1"/>
</dbReference>
<protein>
    <recommendedName>
        <fullName evidence="12 13">Transcription-repair-coupling factor</fullName>
        <shortName evidence="13">TRCF</shortName>
        <ecNumber evidence="13">3.6.4.-</ecNumber>
    </recommendedName>
</protein>
<feature type="domain" description="Helicase ATP-binding" evidence="14">
    <location>
        <begin position="594"/>
        <end position="755"/>
    </location>
</feature>
<evidence type="ECO:0000256" key="5">
    <source>
        <dbReference type="ARBA" id="ARBA00022801"/>
    </source>
</evidence>
<keyword evidence="9 13" id="KW-0234">DNA repair</keyword>
<dbReference type="InterPro" id="IPR037235">
    <property type="entry name" value="TRCF-like_C_D7"/>
</dbReference>
<dbReference type="FunFam" id="3.40.50.300:FF:000546">
    <property type="entry name" value="Transcription-repair-coupling factor"/>
    <property type="match status" value="1"/>
</dbReference>
<dbReference type="InterPro" id="IPR004576">
    <property type="entry name" value="Mfd"/>
</dbReference>